<keyword evidence="3 5" id="KW-0863">Zinc-finger</keyword>
<evidence type="ECO:0000259" key="10">
    <source>
        <dbReference type="PROSITE" id="PS50031"/>
    </source>
</evidence>
<dbReference type="InterPro" id="IPR019787">
    <property type="entry name" value="Znf_PHD-finger"/>
</dbReference>
<feature type="repeat" description="RCC1" evidence="6">
    <location>
        <begin position="399"/>
        <end position="456"/>
    </location>
</feature>
<feature type="repeat" description="RCC1" evidence="6">
    <location>
        <begin position="334"/>
        <end position="398"/>
    </location>
</feature>
<protein>
    <submittedName>
        <fullName evidence="12">Uncharacterized protein</fullName>
    </submittedName>
</protein>
<dbReference type="Pfam" id="PF12763">
    <property type="entry name" value="EH"/>
    <property type="match status" value="2"/>
</dbReference>
<feature type="domain" description="EF-hand" evidence="11">
    <location>
        <begin position="731"/>
        <end position="766"/>
    </location>
</feature>
<keyword evidence="4" id="KW-0862">Zinc</keyword>
<dbReference type="AlphaFoldDB" id="A0A8K1FHS2"/>
<dbReference type="Proteomes" id="UP000794436">
    <property type="component" value="Unassembled WGS sequence"/>
</dbReference>
<dbReference type="InterPro" id="IPR013083">
    <property type="entry name" value="Znf_RING/FYVE/PHD"/>
</dbReference>
<dbReference type="InterPro" id="IPR009091">
    <property type="entry name" value="RCC1/BLIP-II"/>
</dbReference>
<feature type="compositionally biased region" description="Low complexity" evidence="8">
    <location>
        <begin position="827"/>
        <end position="841"/>
    </location>
</feature>
<dbReference type="SMART" id="SM00249">
    <property type="entry name" value="PHD"/>
    <property type="match status" value="1"/>
</dbReference>
<dbReference type="EMBL" id="SPLM01000040">
    <property type="protein sequence ID" value="TMW64200.1"/>
    <property type="molecule type" value="Genomic_DNA"/>
</dbReference>
<dbReference type="PANTHER" id="PTHR22872">
    <property type="entry name" value="BTK-BINDING PROTEIN-RELATED"/>
    <property type="match status" value="1"/>
</dbReference>
<feature type="region of interest" description="Disordered" evidence="8">
    <location>
        <begin position="696"/>
        <end position="722"/>
    </location>
</feature>
<proteinExistence type="predicted"/>
<feature type="coiled-coil region" evidence="7">
    <location>
        <begin position="1116"/>
        <end position="1143"/>
    </location>
</feature>
<keyword evidence="2" id="KW-0677">Repeat</keyword>
<evidence type="ECO:0000259" key="9">
    <source>
        <dbReference type="PROSITE" id="PS50016"/>
    </source>
</evidence>
<dbReference type="Pfam" id="PF00628">
    <property type="entry name" value="PHD"/>
    <property type="match status" value="1"/>
</dbReference>
<feature type="repeat" description="RCC1" evidence="6">
    <location>
        <begin position="81"/>
        <end position="134"/>
    </location>
</feature>
<dbReference type="InterPro" id="IPR000408">
    <property type="entry name" value="Reg_chr_condens"/>
</dbReference>
<feature type="repeat" description="RCC1" evidence="6">
    <location>
        <begin position="262"/>
        <end position="332"/>
    </location>
</feature>
<feature type="domain" description="PHD-type" evidence="9">
    <location>
        <begin position="5"/>
        <end position="69"/>
    </location>
</feature>
<evidence type="ECO:0000256" key="6">
    <source>
        <dbReference type="PROSITE-ProRule" id="PRU00235"/>
    </source>
</evidence>
<dbReference type="InterPro" id="IPR019786">
    <property type="entry name" value="Zinc_finger_PHD-type_CS"/>
</dbReference>
<evidence type="ECO:0000256" key="8">
    <source>
        <dbReference type="SAM" id="MobiDB-lite"/>
    </source>
</evidence>
<sequence length="1239" mass="131977">MTDNADACRVCKKDDDEELLVLCDGCDSAFHVYCHVGCVCCSQKPKSSHLRRQATVPDGDWFCKFCADHLPALPEGATPVSSVFAWGDNEDGQLGLGDTTDKVVKSPTRVHQLDGIGVVQLASTETSTILLGNDGNLYSVGTGAAGQLGHSDVVHEKLTKFRLIAAMCADKRSKSEGRFKKIVSGRDFYMALTTGGHAYTWGNGDLGQLGHQENKPKKVPKKISALREMEIPVDQACCGDDFILMTSGETDDSDPFNTHKPGVFMSMGANTQGQLGDGSGRNQWVPQLLNKNAAEYTNSEDAGIEEPAEFLLGRDIRFLAAGKAHCVAVPTRMKGLWSWGFGEFGQLGHPQPPAPSGQSQFFRQQFRVPRPRFVQALANHVVSQVACGGNHTLVLVADGQLFGFGDNQFGQVGVARGEDEESKKIQTPVVISSIAAAGKLRQIVCGEAHSAALTVSGEVYTWGRGQYGQLGHGEKQAETLETPTKVASLPAIKTLYSGPNQLFAVEFTDDTVKEPVVSAARKLFHLGGFRLPEQSDRLRLTMNPQHYATYAQQQQQFQGRTGSAQMGLGGQFATMGRTASSSGAPGMGAVPLHMWTPPSPQEQQYFDLLFSMADEEKRNAIGGRIAVAFFSRSNVDKNILREIWSIADSHQKSELSRNEFHVAMRLISMAQRGEPINVQRFFELAGMPYSLPTLEGVPPPPPAQSPMPQAPPQVHTPSTGGSTGPYAITAEEKTRYDGIFQQYDTDHDGFLLGGEAVGLFGMSGLDRGVLRQVWSLADRGQDSRLDIQEFYIAMHLIVCVSKRNLPLPAEVPSELIEAIYGGRSSFTSTSTAPLATPPASTGSISGMGSRTSSMSVNPPSTTESKGDPMDAFAGLSGLSPPKDASVRSNLGSLSRTNSSSSQAPTPSLSMDAPAAAMSASSGFGAPASMGSFHGAAAISGLPGDQSRDRASSVNSVSSFASVSTEASAVSSVQFKPPMPGPGQQQMGFAGHQTGSFHGASPIPTYQVGGPQHQAQMAPPKPFMSDEEEVNAARQLDQRNEEFVHSLQEVEKKQMAIESLSEKLRELDQLRHDLVTLSMKRDKVRAATTATAASSATPDPSETQARRAVEQSLRELVENERVMIQKLQSDIAGYEKELQEGLLADVESKLTIECPIPSPAATLPSPVGVTMPSPAVSSTPAATGDFGGFGDFKAASPTASASTPSNTGGFEAFGAFSAAPTTSAPATAGGFGAFDDFNFN</sequence>
<dbReference type="Gene3D" id="2.130.10.30">
    <property type="entry name" value="Regulator of chromosome condensation 1/beta-lactamase-inhibitor protein II"/>
    <property type="match status" value="2"/>
</dbReference>
<dbReference type="Gene3D" id="1.10.238.10">
    <property type="entry name" value="EF-hand"/>
    <property type="match status" value="2"/>
</dbReference>
<feature type="domain" description="EH" evidence="10">
    <location>
        <begin position="602"/>
        <end position="693"/>
    </location>
</feature>
<dbReference type="InterPro" id="IPR001965">
    <property type="entry name" value="Znf_PHD"/>
</dbReference>
<accession>A0A8K1FHS2</accession>
<feature type="repeat" description="RCC1" evidence="6">
    <location>
        <begin position="457"/>
        <end position="508"/>
    </location>
</feature>
<keyword evidence="7" id="KW-0175">Coiled coil</keyword>
<dbReference type="SMART" id="SM00027">
    <property type="entry name" value="EH"/>
    <property type="match status" value="2"/>
</dbReference>
<dbReference type="InterPro" id="IPR002048">
    <property type="entry name" value="EF_hand_dom"/>
</dbReference>
<name>A0A8K1FHS2_PYTOL</name>
<dbReference type="InterPro" id="IPR051625">
    <property type="entry name" value="Signaling_Regulatory_Domain"/>
</dbReference>
<dbReference type="CDD" id="cd00052">
    <property type="entry name" value="EH"/>
    <property type="match status" value="2"/>
</dbReference>
<dbReference type="GO" id="GO:0005509">
    <property type="term" value="F:calcium ion binding"/>
    <property type="evidence" value="ECO:0007669"/>
    <property type="project" value="InterPro"/>
</dbReference>
<feature type="repeat" description="RCC1" evidence="6">
    <location>
        <begin position="196"/>
        <end position="249"/>
    </location>
</feature>
<gene>
    <name evidence="12" type="ORF">Poli38472_012822</name>
</gene>
<dbReference type="InterPro" id="IPR011992">
    <property type="entry name" value="EF-hand-dom_pair"/>
</dbReference>
<dbReference type="OrthoDB" id="8068875at2759"/>
<feature type="compositionally biased region" description="Pro residues" evidence="8">
    <location>
        <begin position="697"/>
        <end position="711"/>
    </location>
</feature>
<dbReference type="Gene3D" id="3.30.40.10">
    <property type="entry name" value="Zinc/RING finger domain, C3HC4 (zinc finger)"/>
    <property type="match status" value="1"/>
</dbReference>
<evidence type="ECO:0000256" key="4">
    <source>
        <dbReference type="ARBA" id="ARBA00022833"/>
    </source>
</evidence>
<feature type="region of interest" description="Disordered" evidence="8">
    <location>
        <begin position="827"/>
        <end position="912"/>
    </location>
</feature>
<evidence type="ECO:0000313" key="12">
    <source>
        <dbReference type="EMBL" id="TMW64200.1"/>
    </source>
</evidence>
<evidence type="ECO:0000256" key="7">
    <source>
        <dbReference type="SAM" id="Coils"/>
    </source>
</evidence>
<feature type="domain" description="EH" evidence="10">
    <location>
        <begin position="732"/>
        <end position="817"/>
    </location>
</feature>
<feature type="domain" description="EF-hand" evidence="11">
    <location>
        <begin position="635"/>
        <end position="670"/>
    </location>
</feature>
<dbReference type="PROSITE" id="PS50222">
    <property type="entry name" value="EF_HAND_2"/>
    <property type="match status" value="2"/>
</dbReference>
<evidence type="ECO:0000313" key="13">
    <source>
        <dbReference type="Proteomes" id="UP000794436"/>
    </source>
</evidence>
<dbReference type="CDD" id="cd15545">
    <property type="entry name" value="PHD_BAZ2A_like"/>
    <property type="match status" value="1"/>
</dbReference>
<dbReference type="PRINTS" id="PR00633">
    <property type="entry name" value="RCCNDNSATION"/>
</dbReference>
<dbReference type="PROSITE" id="PS50031">
    <property type="entry name" value="EH"/>
    <property type="match status" value="2"/>
</dbReference>
<dbReference type="SUPFAM" id="SSF50985">
    <property type="entry name" value="RCC1/BLIP-II"/>
    <property type="match status" value="2"/>
</dbReference>
<dbReference type="Pfam" id="PF00415">
    <property type="entry name" value="RCC1"/>
    <property type="match status" value="5"/>
</dbReference>
<dbReference type="InterPro" id="IPR000261">
    <property type="entry name" value="EH_dom"/>
</dbReference>
<feature type="region of interest" description="Disordered" evidence="8">
    <location>
        <begin position="1085"/>
        <end position="1108"/>
    </location>
</feature>
<dbReference type="GO" id="GO:0008270">
    <property type="term" value="F:zinc ion binding"/>
    <property type="evidence" value="ECO:0007669"/>
    <property type="project" value="UniProtKB-KW"/>
</dbReference>
<dbReference type="SUPFAM" id="SSF47473">
    <property type="entry name" value="EF-hand"/>
    <property type="match status" value="2"/>
</dbReference>
<feature type="coiled-coil region" evidence="7">
    <location>
        <begin position="1032"/>
        <end position="1079"/>
    </location>
</feature>
<evidence type="ECO:0000256" key="3">
    <source>
        <dbReference type="ARBA" id="ARBA00022771"/>
    </source>
</evidence>
<keyword evidence="13" id="KW-1185">Reference proteome</keyword>
<dbReference type="SUPFAM" id="SSF57903">
    <property type="entry name" value="FYVE/PHD zinc finger"/>
    <property type="match status" value="1"/>
</dbReference>
<dbReference type="PROSITE" id="PS00626">
    <property type="entry name" value="RCC1_2"/>
    <property type="match status" value="1"/>
</dbReference>
<dbReference type="InterPro" id="IPR011011">
    <property type="entry name" value="Znf_FYVE_PHD"/>
</dbReference>
<dbReference type="PROSITE" id="PS01359">
    <property type="entry name" value="ZF_PHD_1"/>
    <property type="match status" value="1"/>
</dbReference>
<feature type="compositionally biased region" description="Low complexity" evidence="8">
    <location>
        <begin position="1085"/>
        <end position="1096"/>
    </location>
</feature>
<dbReference type="PROSITE" id="PS50016">
    <property type="entry name" value="ZF_PHD_2"/>
    <property type="match status" value="1"/>
</dbReference>
<dbReference type="SMART" id="SM00054">
    <property type="entry name" value="EFh"/>
    <property type="match status" value="3"/>
</dbReference>
<keyword evidence="1" id="KW-0479">Metal-binding</keyword>
<dbReference type="PROSITE" id="PS50012">
    <property type="entry name" value="RCC1_3"/>
    <property type="match status" value="6"/>
</dbReference>
<organism evidence="12 13">
    <name type="scientific">Pythium oligandrum</name>
    <name type="common">Mycoparasitic fungus</name>
    <dbReference type="NCBI Taxonomy" id="41045"/>
    <lineage>
        <taxon>Eukaryota</taxon>
        <taxon>Sar</taxon>
        <taxon>Stramenopiles</taxon>
        <taxon>Oomycota</taxon>
        <taxon>Peronosporomycetes</taxon>
        <taxon>Pythiales</taxon>
        <taxon>Pythiaceae</taxon>
        <taxon>Pythium</taxon>
    </lineage>
</organism>
<evidence type="ECO:0000256" key="1">
    <source>
        <dbReference type="ARBA" id="ARBA00022723"/>
    </source>
</evidence>
<evidence type="ECO:0000256" key="2">
    <source>
        <dbReference type="ARBA" id="ARBA00022737"/>
    </source>
</evidence>
<comment type="caution">
    <text evidence="12">The sequence shown here is derived from an EMBL/GenBank/DDBJ whole genome shotgun (WGS) entry which is preliminary data.</text>
</comment>
<evidence type="ECO:0000256" key="5">
    <source>
        <dbReference type="PROSITE-ProRule" id="PRU00146"/>
    </source>
</evidence>
<evidence type="ECO:0000259" key="11">
    <source>
        <dbReference type="PROSITE" id="PS50222"/>
    </source>
</evidence>
<feature type="compositionally biased region" description="Polar residues" evidence="8">
    <location>
        <begin position="842"/>
        <end position="863"/>
    </location>
</feature>
<feature type="compositionally biased region" description="Low complexity" evidence="8">
    <location>
        <begin position="887"/>
        <end position="912"/>
    </location>
</feature>
<reference evidence="12" key="1">
    <citation type="submission" date="2019-03" db="EMBL/GenBank/DDBJ databases">
        <title>Long read genome sequence of the mycoparasitic Pythium oligandrum ATCC 38472 isolated from sugarbeet rhizosphere.</title>
        <authorList>
            <person name="Gaulin E."/>
        </authorList>
    </citation>
    <scope>NUCLEOTIDE SEQUENCE</scope>
    <source>
        <strain evidence="12">ATCC 38472_TT</strain>
    </source>
</reference>